<dbReference type="Pfam" id="PF17820">
    <property type="entry name" value="PDZ_6"/>
    <property type="match status" value="1"/>
</dbReference>
<organism evidence="4 5">
    <name type="scientific">Thiorhodovibrio winogradskyi</name>
    <dbReference type="NCBI Taxonomy" id="77007"/>
    <lineage>
        <taxon>Bacteria</taxon>
        <taxon>Pseudomonadati</taxon>
        <taxon>Pseudomonadota</taxon>
        <taxon>Gammaproteobacteria</taxon>
        <taxon>Chromatiales</taxon>
        <taxon>Chromatiaceae</taxon>
        <taxon>Thiorhodovibrio</taxon>
    </lineage>
</organism>
<dbReference type="InterPro" id="IPR027268">
    <property type="entry name" value="Peptidase_M4/M1_CTD_sf"/>
</dbReference>
<evidence type="ECO:0008006" key="6">
    <source>
        <dbReference type="Google" id="ProtNLM"/>
    </source>
</evidence>
<dbReference type="InterPro" id="IPR041489">
    <property type="entry name" value="PDZ_6"/>
</dbReference>
<evidence type="ECO:0000259" key="3">
    <source>
        <dbReference type="Pfam" id="PF17899"/>
    </source>
</evidence>
<dbReference type="SUPFAM" id="SSF50156">
    <property type="entry name" value="PDZ domain-like"/>
    <property type="match status" value="1"/>
</dbReference>
<sequence>MTASSTLHYRIGSQKPRAHLFDLGLSIPAPALEPAPGAQARGDAIHEAPRNLRLSLPAWIPGSYMIRDFARHLIKVQAQDATGPLRVEKSDKQTWHLHGALGTVHIRYQVHAGELSVRAAHLDHTHGYFNGASLFLQVADYEHWPCALEIERPADPCSADWRLATSLPSAGAPAWGFGRYRAADYAELIDHPVEMGPFALVEFSVRGIPHAMAISGQQRADLDRLGQDLPRICEQHAALFGELPLERYLFLTQVVGSGYGGLEHRASASLICNRDDLPQVQVSDQSEGYRRFLGLCSHEYFHLWNVKRIRPRVFAEQGLEREVHTRLLWAFEGITSYYDDLTLARAGLISPKDYLGLLANSISRVLRDPGRLRQTVTESSFDAWTKFYQQDANAPNAIVSYYTKGALIALALDLTIRHRSNGRHSLDDLMRALWQRHGRTGIGVPERAPEALAADITGLDLQAFFDQALDDTADLDLEPLLATVGIAMRLRPARDAKDLGCLCKQFKPVERKASIGARFQLQGTEFKLTAVINDRPAERAGLAPGDILVAIDGLRVDPDTVETLLALCPIGQPVVVHAFRRDELHRFELIPEAAPHDICELMLLEDAPPAAQQARTAWLHRDIRDSSNH</sequence>
<dbReference type="InterPro" id="IPR007963">
    <property type="entry name" value="Peptidase_M61_catalytic"/>
</dbReference>
<dbReference type="RefSeq" id="WP_328987833.1">
    <property type="nucleotide sequence ID" value="NZ_CP121472.1"/>
</dbReference>
<feature type="domain" description="PDZ" evidence="2">
    <location>
        <begin position="529"/>
        <end position="562"/>
    </location>
</feature>
<evidence type="ECO:0000313" key="5">
    <source>
        <dbReference type="Proteomes" id="UP001432180"/>
    </source>
</evidence>
<reference evidence="4 5" key="1">
    <citation type="journal article" date="2023" name="Microorganisms">
        <title>Thiorhodovibrio frisius and Trv. litoralis spp. nov., Two Novel Members from a Clade of Fastidious Purple Sulfur Bacteria That Exhibit Unique Red-Shifted Light-Harvesting Capabilities.</title>
        <authorList>
            <person name="Methner A."/>
            <person name="Kuzyk S.B."/>
            <person name="Petersen J."/>
            <person name="Bauer S."/>
            <person name="Brinkmann H."/>
            <person name="Sichau K."/>
            <person name="Wanner G."/>
            <person name="Wolf J."/>
            <person name="Neumann-Schaal M."/>
            <person name="Henke P."/>
            <person name="Tank M."/>
            <person name="Sproer C."/>
            <person name="Bunk B."/>
            <person name="Overmann J."/>
        </authorList>
    </citation>
    <scope>NUCLEOTIDE SEQUENCE [LARGE SCALE GENOMIC DNA]</scope>
    <source>
        <strain evidence="4 5">DSM 6702</strain>
    </source>
</reference>
<evidence type="ECO:0000259" key="2">
    <source>
        <dbReference type="Pfam" id="PF17820"/>
    </source>
</evidence>
<feature type="domain" description="Peptidase M61 catalytic" evidence="1">
    <location>
        <begin position="292"/>
        <end position="408"/>
    </location>
</feature>
<accession>A0ABZ0S8H4</accession>
<feature type="domain" description="Peptidase M61 N-terminal" evidence="3">
    <location>
        <begin position="8"/>
        <end position="196"/>
    </location>
</feature>
<gene>
    <name evidence="4" type="ORF">Thiowin_02318</name>
</gene>
<dbReference type="Gene3D" id="2.30.42.10">
    <property type="match status" value="1"/>
</dbReference>
<dbReference type="Proteomes" id="UP001432180">
    <property type="component" value="Chromosome"/>
</dbReference>
<evidence type="ECO:0000259" key="1">
    <source>
        <dbReference type="Pfam" id="PF05299"/>
    </source>
</evidence>
<evidence type="ECO:0000313" key="4">
    <source>
        <dbReference type="EMBL" id="WPL17315.1"/>
    </source>
</evidence>
<dbReference type="InterPro" id="IPR036034">
    <property type="entry name" value="PDZ_sf"/>
</dbReference>
<dbReference type="PIRSF" id="PIRSF016493">
    <property type="entry name" value="Glycyl_aminpptds"/>
    <property type="match status" value="1"/>
</dbReference>
<dbReference type="EMBL" id="CP121472">
    <property type="protein sequence ID" value="WPL17315.1"/>
    <property type="molecule type" value="Genomic_DNA"/>
</dbReference>
<proteinExistence type="predicted"/>
<dbReference type="Gene3D" id="1.10.390.10">
    <property type="entry name" value="Neutral Protease Domain 2"/>
    <property type="match status" value="1"/>
</dbReference>
<protein>
    <recommendedName>
        <fullName evidence="6">Peptidase M61</fullName>
    </recommendedName>
</protein>
<name>A0ABZ0S8H4_9GAMM</name>
<dbReference type="Gene3D" id="2.60.40.3650">
    <property type="match status" value="1"/>
</dbReference>
<dbReference type="InterPro" id="IPR024191">
    <property type="entry name" value="Peptidase_M61"/>
</dbReference>
<dbReference type="Pfam" id="PF05299">
    <property type="entry name" value="Peptidase_M61"/>
    <property type="match status" value="1"/>
</dbReference>
<dbReference type="Pfam" id="PF17899">
    <property type="entry name" value="Peptidase_M61_N"/>
    <property type="match status" value="1"/>
</dbReference>
<dbReference type="SUPFAM" id="SSF55486">
    <property type="entry name" value="Metalloproteases ('zincins'), catalytic domain"/>
    <property type="match status" value="1"/>
</dbReference>
<dbReference type="InterPro" id="IPR040756">
    <property type="entry name" value="Peptidase_M61_N"/>
</dbReference>
<keyword evidence="5" id="KW-1185">Reference proteome</keyword>